<evidence type="ECO:0000256" key="1">
    <source>
        <dbReference type="SAM" id="Phobius"/>
    </source>
</evidence>
<keyword evidence="3" id="KW-1185">Reference proteome</keyword>
<protein>
    <submittedName>
        <fullName evidence="2">Uncharacterized protein</fullName>
    </submittedName>
</protein>
<sequence>MTRILPVAGALAVAAYALVGVLSIVVWDPMAAVPGASHAEVVAGVEGSGESWTTGVVIPLALFAPGVIVAAVLSAVAVAGRLRWSTAAAWQLGLLVCGAPVYFAASFPMGMAVADAFLVSGGSHQPAPLALYGVSALAALVLVIGGVVALRGRPSPEPVAA</sequence>
<evidence type="ECO:0000313" key="2">
    <source>
        <dbReference type="EMBL" id="TFU33309.1"/>
    </source>
</evidence>
<gene>
    <name evidence="2" type="ORF">E4U02_06155</name>
</gene>
<feature type="transmembrane region" description="Helical" evidence="1">
    <location>
        <begin position="129"/>
        <end position="150"/>
    </location>
</feature>
<keyword evidence="1" id="KW-1133">Transmembrane helix</keyword>
<proteinExistence type="predicted"/>
<reference evidence="2 3" key="1">
    <citation type="submission" date="2019-03" db="EMBL/GenBank/DDBJ databases">
        <title>Diversity of the mouse oral microbiome.</title>
        <authorList>
            <person name="Joseph S."/>
            <person name="Aduse-Opoku J."/>
            <person name="Curtis M."/>
            <person name="Wade W."/>
            <person name="Hashim A."/>
        </authorList>
    </citation>
    <scope>NUCLEOTIDE SEQUENCE [LARGE SCALE GENOMIC DNA]</scope>
    <source>
        <strain evidence="2 3">P1012</strain>
    </source>
</reference>
<feature type="transmembrane region" description="Helical" evidence="1">
    <location>
        <begin position="56"/>
        <end position="80"/>
    </location>
</feature>
<dbReference type="EMBL" id="SPQB01000010">
    <property type="protein sequence ID" value="TFU33309.1"/>
    <property type="molecule type" value="Genomic_DNA"/>
</dbReference>
<dbReference type="RefSeq" id="WP_135113972.1">
    <property type="nucleotide sequence ID" value="NZ_JADGLL010000010.1"/>
</dbReference>
<organism evidence="2 3">
    <name type="scientific">Microbacterium paludicola</name>
    <dbReference type="NCBI Taxonomy" id="300019"/>
    <lineage>
        <taxon>Bacteria</taxon>
        <taxon>Bacillati</taxon>
        <taxon>Actinomycetota</taxon>
        <taxon>Actinomycetes</taxon>
        <taxon>Micrococcales</taxon>
        <taxon>Microbacteriaceae</taxon>
        <taxon>Microbacterium</taxon>
    </lineage>
</organism>
<dbReference type="AlphaFoldDB" id="A0A4Y9FXG8"/>
<dbReference type="OrthoDB" id="4794482at2"/>
<feature type="transmembrane region" description="Helical" evidence="1">
    <location>
        <begin position="7"/>
        <end position="27"/>
    </location>
</feature>
<accession>A0A4Y9FXG8</accession>
<feature type="transmembrane region" description="Helical" evidence="1">
    <location>
        <begin position="92"/>
        <end position="117"/>
    </location>
</feature>
<name>A0A4Y9FXG8_9MICO</name>
<evidence type="ECO:0000313" key="3">
    <source>
        <dbReference type="Proteomes" id="UP000298358"/>
    </source>
</evidence>
<keyword evidence="1" id="KW-0472">Membrane</keyword>
<comment type="caution">
    <text evidence="2">The sequence shown here is derived from an EMBL/GenBank/DDBJ whole genome shotgun (WGS) entry which is preliminary data.</text>
</comment>
<keyword evidence="1" id="KW-0812">Transmembrane</keyword>
<dbReference type="Proteomes" id="UP000298358">
    <property type="component" value="Unassembled WGS sequence"/>
</dbReference>